<name>A0ABM4CC32_HYDVU</name>
<evidence type="ECO:0000313" key="4">
    <source>
        <dbReference type="RefSeq" id="XP_065659207.1"/>
    </source>
</evidence>
<gene>
    <name evidence="3 4" type="primary">LOC100202932</name>
</gene>
<dbReference type="Proteomes" id="UP001652625">
    <property type="component" value="Chromosome 08"/>
</dbReference>
<dbReference type="PROSITE" id="PS51257">
    <property type="entry name" value="PROKAR_LIPOPROTEIN"/>
    <property type="match status" value="1"/>
</dbReference>
<reference evidence="3 4" key="1">
    <citation type="submission" date="2025-05" db="UniProtKB">
        <authorList>
            <consortium name="RefSeq"/>
        </authorList>
    </citation>
    <scope>IDENTIFICATION</scope>
</reference>
<dbReference type="RefSeq" id="XP_065659206.1">
    <property type="nucleotide sequence ID" value="XM_065803134.1"/>
</dbReference>
<accession>A0ABM4CC32</accession>
<feature type="signal peptide" evidence="1">
    <location>
        <begin position="1"/>
        <end position="19"/>
    </location>
</feature>
<evidence type="ECO:0000313" key="3">
    <source>
        <dbReference type="RefSeq" id="XP_065659206.1"/>
    </source>
</evidence>
<organism evidence="2 4">
    <name type="scientific">Hydra vulgaris</name>
    <name type="common">Hydra</name>
    <name type="synonym">Hydra attenuata</name>
    <dbReference type="NCBI Taxonomy" id="6087"/>
    <lineage>
        <taxon>Eukaryota</taxon>
        <taxon>Metazoa</taxon>
        <taxon>Cnidaria</taxon>
        <taxon>Hydrozoa</taxon>
        <taxon>Hydroidolina</taxon>
        <taxon>Anthoathecata</taxon>
        <taxon>Aplanulata</taxon>
        <taxon>Hydridae</taxon>
        <taxon>Hydra</taxon>
    </lineage>
</organism>
<evidence type="ECO:0000256" key="1">
    <source>
        <dbReference type="SAM" id="SignalP"/>
    </source>
</evidence>
<dbReference type="GeneID" id="100202932"/>
<feature type="chain" id="PRO_5045025927" evidence="1">
    <location>
        <begin position="20"/>
        <end position="174"/>
    </location>
</feature>
<keyword evidence="1" id="KW-0732">Signal</keyword>
<keyword evidence="2" id="KW-1185">Reference proteome</keyword>
<dbReference type="RefSeq" id="XP_065659207.1">
    <property type="nucleotide sequence ID" value="XM_065803135.1"/>
</dbReference>
<proteinExistence type="predicted"/>
<sequence>MRFIVFACVLLMLMTTVACTHNDLEWVLLKKNACFHARGNQPAVVSVNKTGWLVAAKLVHVSGIMKCHPSLPGSNFGCVIDNLFNVFICDEKRQIIFPSPNQAITYDPYKNYQYRGFTANENEVVFTDLSYPVYLKAGKQVTIWNGEDLFDLTEEDNSGIVCVDVYGSFLNTLN</sequence>
<evidence type="ECO:0000313" key="2">
    <source>
        <dbReference type="Proteomes" id="UP001652625"/>
    </source>
</evidence>
<protein>
    <submittedName>
        <fullName evidence="3 4">Uncharacterized protein LOC100202932</fullName>
    </submittedName>
</protein>